<feature type="compositionally biased region" description="Basic and acidic residues" evidence="2">
    <location>
        <begin position="547"/>
        <end position="562"/>
    </location>
</feature>
<protein>
    <submittedName>
        <fullName evidence="3">Uncharacterized protein</fullName>
    </submittedName>
</protein>
<feature type="compositionally biased region" description="Low complexity" evidence="2">
    <location>
        <begin position="928"/>
        <end position="945"/>
    </location>
</feature>
<feature type="compositionally biased region" description="Basic and acidic residues" evidence="2">
    <location>
        <begin position="43"/>
        <end position="54"/>
    </location>
</feature>
<feature type="coiled-coil region" evidence="1">
    <location>
        <begin position="805"/>
        <end position="839"/>
    </location>
</feature>
<feature type="compositionally biased region" description="Basic and acidic residues" evidence="2">
    <location>
        <begin position="994"/>
        <end position="1003"/>
    </location>
</feature>
<feature type="region of interest" description="Disordered" evidence="2">
    <location>
        <begin position="639"/>
        <end position="662"/>
    </location>
</feature>
<reference evidence="3" key="1">
    <citation type="submission" date="2014-11" db="EMBL/GenBank/DDBJ databases">
        <authorList>
            <person name="Otto D Thomas"/>
            <person name="Naeem Raeece"/>
        </authorList>
    </citation>
    <scope>NUCLEOTIDE SEQUENCE</scope>
</reference>
<feature type="compositionally biased region" description="Polar residues" evidence="2">
    <location>
        <begin position="646"/>
        <end position="655"/>
    </location>
</feature>
<feature type="compositionally biased region" description="Basic and acidic residues" evidence="2">
    <location>
        <begin position="957"/>
        <end position="977"/>
    </location>
</feature>
<dbReference type="AlphaFoldDB" id="A0A0G4HH96"/>
<feature type="compositionally biased region" description="Acidic residues" evidence="2">
    <location>
        <begin position="978"/>
        <end position="993"/>
    </location>
</feature>
<dbReference type="EMBL" id="CDMZ01002704">
    <property type="protein sequence ID" value="CEM43512.1"/>
    <property type="molecule type" value="Genomic_DNA"/>
</dbReference>
<sequence length="1071" mass="119418">MWAEILNFTAPPYILSADAGGLTGSASLLLGLKNNQPGAEGKPPARENPPKREPGPIGLHPAGAGVTLTETSQARRRLLPAQRRGALLGGRETHSDNLVAVSPSSLPPAERGGAASSVLSLLEGEAVDSSPSSFLQSSAWNDRRGSGCPNMSIKAGDALVKRLRSLEEEKKLAKRTLDKQWPQAVLGAMSVDNPLQTHRSSEMGVKEGTALSEAHAKLQAVRETLDDPDRNDLALQWPTVRGFLERWQKYDKCSPGSSTPPLGTRGTLTGEVPSPCMDAEDRFDPDFFREAEGFLQTIVDEEYGTKETLPDDDQSFLQLRESERSTDDSFSDDGLTREGRGKRIQNLPKSPEEQFAQYKHYFTEALDVLARSRNARRVLIQQLRSLDFLWVRFVRSLYLRVYWPMPQESTLKMQSCFCDSIFDAFAEMRRFRDRVLGLKEKDEATTETLDLPYIRGVIDMLPAGEEVGRLAKSPEPPLLKLGRLPLERAWADEYDSEFGDILLDDSCLVEDEFADAPSFLTVTSEENRRRKKENTKDTEADEDQETERESETETEDRDRESSDQVSDSPLSSSFLQTEMRSSLPVSVDPLRTEPVMNRFRQATKGFAHGLDSPTDPPAFRLIDSQDCVKSIKDEFERRKEARESELSSWQDQGSKGNPPPEKTAVSVAAVQECVREQLPPSKPFVLEKCLAVFVSTCESWRRQRWKMEDDKTLNNFLQEVRSAHIETDSPDPVVKFIADVGASLGSMRDPPASLTVLAALLRRLRNSSDELTGPVDEAWRKGGDSALVVEAVKNIVFERRREDVLRALRAKAEDQRLGEEEAKEKEDAAVAEVQKETDEWANLFDAVKDGIPSLAVLLDPQPESSDTSATVHTAWRDLLKRLRSDSALSVFVKLGDLATVLYGADSFQTAAEMLASRFKDPQAFLQIGSSSSSSQLEEGESPQGGDETNEGSSFITNEDREPPDSAVSSEEKLKREEREEENQSDSEEEEEEGGREGRERNERAYVPVPSFLQVKQVQKHRQQEKEGQRRMQQRAGTELDTSFLKVSQSVLSDKDGLLAAEAALDIEVPED</sequence>
<evidence type="ECO:0000256" key="1">
    <source>
        <dbReference type="SAM" id="Coils"/>
    </source>
</evidence>
<name>A0A0G4HH96_9ALVE</name>
<keyword evidence="1" id="KW-0175">Coiled coil</keyword>
<feature type="region of interest" description="Disordered" evidence="2">
    <location>
        <begin position="251"/>
        <end position="270"/>
    </location>
</feature>
<evidence type="ECO:0000313" key="3">
    <source>
        <dbReference type="EMBL" id="CEM43512.1"/>
    </source>
</evidence>
<gene>
    <name evidence="3" type="ORF">Cvel_6856</name>
</gene>
<evidence type="ECO:0000256" key="2">
    <source>
        <dbReference type="SAM" id="MobiDB-lite"/>
    </source>
</evidence>
<feature type="compositionally biased region" description="Low complexity" evidence="2">
    <location>
        <begin position="563"/>
        <end position="576"/>
    </location>
</feature>
<proteinExistence type="predicted"/>
<feature type="region of interest" description="Disordered" evidence="2">
    <location>
        <begin position="33"/>
        <end position="64"/>
    </location>
</feature>
<dbReference type="VEuPathDB" id="CryptoDB:Cvel_6856"/>
<feature type="region of interest" description="Disordered" evidence="2">
    <location>
        <begin position="321"/>
        <end position="349"/>
    </location>
</feature>
<feature type="compositionally biased region" description="Low complexity" evidence="2">
    <location>
        <begin position="259"/>
        <end position="270"/>
    </location>
</feature>
<organism evidence="3">
    <name type="scientific">Chromera velia CCMP2878</name>
    <dbReference type="NCBI Taxonomy" id="1169474"/>
    <lineage>
        <taxon>Eukaryota</taxon>
        <taxon>Sar</taxon>
        <taxon>Alveolata</taxon>
        <taxon>Colpodellida</taxon>
        <taxon>Chromeraceae</taxon>
        <taxon>Chromera</taxon>
    </lineage>
</organism>
<accession>A0A0G4HH96</accession>
<feature type="region of interest" description="Disordered" evidence="2">
    <location>
        <begin position="524"/>
        <end position="589"/>
    </location>
</feature>
<feature type="region of interest" description="Disordered" evidence="2">
    <location>
        <begin position="928"/>
        <end position="1039"/>
    </location>
</feature>